<reference evidence="3" key="1">
    <citation type="submission" date="2022-10" db="EMBL/GenBank/DDBJ databases">
        <title>Genome sequences of endogenous nimaviruses in decapod crustaceans.</title>
        <authorList>
            <person name="Kawato S."/>
            <person name="Nozaki R."/>
            <person name="Kondo H."/>
            <person name="Hirono I."/>
        </authorList>
    </citation>
    <scope>NUCLEOTIDE SEQUENCE</scope>
    <source>
        <strain evidence="3">Tokushima2020</strain>
    </source>
</reference>
<dbReference type="EMBL" id="LC738878">
    <property type="protein sequence ID" value="BDT62772.1"/>
    <property type="molecule type" value="Genomic_DNA"/>
</dbReference>
<proteinExistence type="predicted"/>
<dbReference type="PANTHER" id="PTHR42264">
    <property type="entry name" value="EPHRIN_REC_LIKE DOMAIN-CONTAINING PROTEIN"/>
    <property type="match status" value="1"/>
</dbReference>
<feature type="compositionally biased region" description="Low complexity" evidence="2">
    <location>
        <begin position="712"/>
        <end position="731"/>
    </location>
</feature>
<evidence type="ECO:0000256" key="1">
    <source>
        <dbReference type="SAM" id="Coils"/>
    </source>
</evidence>
<feature type="region of interest" description="Disordered" evidence="2">
    <location>
        <begin position="707"/>
        <end position="731"/>
    </location>
</feature>
<accession>A0A9C7BQQ5</accession>
<keyword evidence="1" id="KW-0175">Coiled coil</keyword>
<evidence type="ECO:0000313" key="3">
    <source>
        <dbReference type="EMBL" id="BDT62772.1"/>
    </source>
</evidence>
<feature type="coiled-coil region" evidence="1">
    <location>
        <begin position="526"/>
        <end position="564"/>
    </location>
</feature>
<sequence length="817" mass="96027">MDPNIIKLMKNNYTIDNLCIGISLDFGENLKRNDTRLNNNNNNNINIDYDNIDDNKNIDNSSDNDNDKNKNKKKTKCINIKEENIYFSNKYYKRPHIIDKSTMIKSLKETSQKQFTAIRLRETHPPCSILIFSMGSVIVVGLKKLGLTRLSVLQAVSSIADTQKYPVTISNVEIVNVVSTFNLFKLHFWYLKEFFRKNNIAFTYVPESFPGLFFKILVPIRHLKDDETVGSFYTRVARERENGDEDAIKRNFRGKTVLIFQVGKCTILGSCGGDDIQVAFKMLFGFLWYFIDRSICLSDEELEEQSKLYNIPPLSWYLMTDFFLRTVPDCKLSTNLIIPTLISKCDSKKKMNNRYCVYINKFLTHLNFTKSRMLRRIKRDDDNNLWENDIILSSLLLPFSTEESILYYSNSVQNQVYKYNDTCKTIFENEINNICQNNNNNNNNNSNNNINKNNNNNNNNNINNNNNNTKSEQQLKILFNLSEIDNNINFSNKTKTKVTSNIFRNYEQYLPKNSENVNYYQQQQQQQEKRQRQQQQQQQIQQYKENLQKQYLQLRQRQEQQKNYIKRPFYGSRDLLINNRKKKYKLKISRLNQLESIYELVKNTVEKGNLKDIATFLHSDIHRLSSIIERDSCDFKIGSGYINKNYTQITPAQYFFESGLLSTICKENNINHEPIILSPHINSKKENRIGILDFMINSNLMDNELPFKENDYNNNNNNISNNDKSSNDDNNINDSVGSKIYLDINAIEKFLVEQAHYGSLYNPLSNYRTQHHQTAQTRMVLESFKRKTAYSIHQNNDCISRITKKQKCFNDIFIKQK</sequence>
<protein>
    <submittedName>
        <fullName evidence="3">Wsv303-like protein</fullName>
    </submittedName>
</protein>
<organism evidence="3">
    <name type="scientific">Metapenaeus joyneri majanivirus</name>
    <dbReference type="NCBI Taxonomy" id="2984280"/>
    <lineage>
        <taxon>Viruses</taxon>
        <taxon>Viruses incertae sedis</taxon>
        <taxon>Naldaviricetes</taxon>
        <taxon>Nimaviridae</taxon>
    </lineage>
</organism>
<evidence type="ECO:0000256" key="2">
    <source>
        <dbReference type="SAM" id="MobiDB-lite"/>
    </source>
</evidence>
<feature type="region of interest" description="Disordered" evidence="2">
    <location>
        <begin position="438"/>
        <end position="468"/>
    </location>
</feature>
<name>A0A9C7BQQ5_9VIRU</name>
<dbReference type="InterPro" id="IPR012295">
    <property type="entry name" value="TBP_dom_sf"/>
</dbReference>
<dbReference type="Gene3D" id="3.30.310.10">
    <property type="entry name" value="TATA-Binding Protein"/>
    <property type="match status" value="2"/>
</dbReference>
<dbReference type="SUPFAM" id="SSF55945">
    <property type="entry name" value="TATA-box binding protein-like"/>
    <property type="match status" value="1"/>
</dbReference>
<dbReference type="SUPFAM" id="SSF81995">
    <property type="entry name" value="beta-sandwich domain of Sec23/24"/>
    <property type="match status" value="1"/>
</dbReference>